<comment type="subcellular location">
    <subcellularLocation>
        <location evidence="1">Secreted</location>
    </subcellularLocation>
</comment>
<dbReference type="Proteomes" id="UP000283387">
    <property type="component" value="Unassembled WGS sequence"/>
</dbReference>
<dbReference type="GO" id="GO:0016810">
    <property type="term" value="F:hydrolase activity, acting on carbon-nitrogen (but not peptide) bonds"/>
    <property type="evidence" value="ECO:0007669"/>
    <property type="project" value="InterPro"/>
</dbReference>
<dbReference type="SUPFAM" id="SSF88713">
    <property type="entry name" value="Glycoside hydrolase/deacetylase"/>
    <property type="match status" value="1"/>
</dbReference>
<evidence type="ECO:0000313" key="5">
    <source>
        <dbReference type="Proteomes" id="UP000283387"/>
    </source>
</evidence>
<organism evidence="4 5">
    <name type="scientific">Mangrovibacterium diazotrophicum</name>
    <dbReference type="NCBI Taxonomy" id="1261403"/>
    <lineage>
        <taxon>Bacteria</taxon>
        <taxon>Pseudomonadati</taxon>
        <taxon>Bacteroidota</taxon>
        <taxon>Bacteroidia</taxon>
        <taxon>Marinilabiliales</taxon>
        <taxon>Prolixibacteraceae</taxon>
        <taxon>Mangrovibacterium</taxon>
    </lineage>
</organism>
<dbReference type="InterPro" id="IPR011330">
    <property type="entry name" value="Glyco_hydro/deAcase_b/a-brl"/>
</dbReference>
<evidence type="ECO:0000256" key="1">
    <source>
        <dbReference type="ARBA" id="ARBA00004613"/>
    </source>
</evidence>
<dbReference type="InterPro" id="IPR051398">
    <property type="entry name" value="Polysacch_Deacetylase"/>
</dbReference>
<dbReference type="Gene3D" id="3.20.20.370">
    <property type="entry name" value="Glycoside hydrolase/deacetylase"/>
    <property type="match status" value="1"/>
</dbReference>
<dbReference type="GO" id="GO:0005975">
    <property type="term" value="P:carbohydrate metabolic process"/>
    <property type="evidence" value="ECO:0007669"/>
    <property type="project" value="InterPro"/>
</dbReference>
<sequence>MNEISQQLISELAVMTPFSLLKSGKSTPVLLPFYHLVTDESLAFRSNYDYPSVAQFEADLDFLLKHFKPLSLGDLLKGGDLSHSFHLSFDDGLKECYEIVAPILKRKGVPATFFINPSFVDNKDLFHRYKASEIIATLKARNIQISLQRTYADLASLDEMAEEIGLNWESWLEEKKPYMSMEQVKSLVADGFTVGSHSMDHPEFELLDEETQLEEIRESMDWVNRKLKPEIKAFAFPFTDVGVSDAVFEACRDEGIFDISFGTAGIKREHFPFHFQRLPMESKIELSTKKRLKEAYMAYRLKRVLGKHYARRF</sequence>
<name>A0A419WB75_9BACT</name>
<dbReference type="GO" id="GO:0005576">
    <property type="term" value="C:extracellular region"/>
    <property type="evidence" value="ECO:0007669"/>
    <property type="project" value="UniProtKB-SubCell"/>
</dbReference>
<dbReference type="PROSITE" id="PS51677">
    <property type="entry name" value="NODB"/>
    <property type="match status" value="1"/>
</dbReference>
<dbReference type="AlphaFoldDB" id="A0A419WB75"/>
<protein>
    <submittedName>
        <fullName evidence="4">Polysaccharide deacetylase</fullName>
    </submittedName>
</protein>
<evidence type="ECO:0000259" key="3">
    <source>
        <dbReference type="PROSITE" id="PS51677"/>
    </source>
</evidence>
<dbReference type="EMBL" id="RAPN01000001">
    <property type="protein sequence ID" value="RKD92674.1"/>
    <property type="molecule type" value="Genomic_DNA"/>
</dbReference>
<evidence type="ECO:0000256" key="2">
    <source>
        <dbReference type="ARBA" id="ARBA00022729"/>
    </source>
</evidence>
<dbReference type="InterPro" id="IPR002509">
    <property type="entry name" value="NODB_dom"/>
</dbReference>
<dbReference type="PANTHER" id="PTHR34216:SF3">
    <property type="entry name" value="POLY-BETA-1,6-N-ACETYL-D-GLUCOSAMINE N-DEACETYLASE"/>
    <property type="match status" value="1"/>
</dbReference>
<gene>
    <name evidence="4" type="ORF">BC643_3051</name>
</gene>
<comment type="caution">
    <text evidence="4">The sequence shown here is derived from an EMBL/GenBank/DDBJ whole genome shotgun (WGS) entry which is preliminary data.</text>
</comment>
<keyword evidence="2" id="KW-0732">Signal</keyword>
<dbReference type="PANTHER" id="PTHR34216">
    <property type="match status" value="1"/>
</dbReference>
<accession>A0A419WB75</accession>
<reference evidence="4 5" key="1">
    <citation type="submission" date="2018-09" db="EMBL/GenBank/DDBJ databases">
        <title>Genomic Encyclopedia of Archaeal and Bacterial Type Strains, Phase II (KMG-II): from individual species to whole genera.</title>
        <authorList>
            <person name="Goeker M."/>
        </authorList>
    </citation>
    <scope>NUCLEOTIDE SEQUENCE [LARGE SCALE GENOMIC DNA]</scope>
    <source>
        <strain evidence="4 5">DSM 27148</strain>
    </source>
</reference>
<proteinExistence type="predicted"/>
<evidence type="ECO:0000313" key="4">
    <source>
        <dbReference type="EMBL" id="RKD92674.1"/>
    </source>
</evidence>
<dbReference type="Pfam" id="PF01522">
    <property type="entry name" value="Polysacc_deac_1"/>
    <property type="match status" value="1"/>
</dbReference>
<feature type="domain" description="NodB homology" evidence="3">
    <location>
        <begin position="83"/>
        <end position="313"/>
    </location>
</feature>
<keyword evidence="5" id="KW-1185">Reference proteome</keyword>
<dbReference type="CDD" id="cd10918">
    <property type="entry name" value="CE4_NodB_like_5s_6s"/>
    <property type="match status" value="1"/>
</dbReference>
<dbReference type="RefSeq" id="WP_170154571.1">
    <property type="nucleotide sequence ID" value="NZ_RAPN01000001.1"/>
</dbReference>